<dbReference type="RefSeq" id="WP_091610840.1">
    <property type="nucleotide sequence ID" value="NZ_FNNC01000001.1"/>
</dbReference>
<dbReference type="STRING" id="1122204.SAMN05421781_0555"/>
<evidence type="ECO:0000313" key="2">
    <source>
        <dbReference type="Proteomes" id="UP000199488"/>
    </source>
</evidence>
<keyword evidence="2" id="KW-1185">Reference proteome</keyword>
<evidence type="ECO:0000313" key="1">
    <source>
        <dbReference type="EMBL" id="SDW13299.1"/>
    </source>
</evidence>
<proteinExistence type="predicted"/>
<dbReference type="EMBL" id="FNNC01000001">
    <property type="protein sequence ID" value="SDW13299.1"/>
    <property type="molecule type" value="Genomic_DNA"/>
</dbReference>
<name>A0A1H2R3N0_9BACI</name>
<gene>
    <name evidence="1" type="ORF">SAMN05421781_0555</name>
</gene>
<protein>
    <submittedName>
        <fullName evidence="1">Uncharacterized protein</fullName>
    </submittedName>
</protein>
<organism evidence="1 2">
    <name type="scientific">Marinococcus luteus</name>
    <dbReference type="NCBI Taxonomy" id="1122204"/>
    <lineage>
        <taxon>Bacteria</taxon>
        <taxon>Bacillati</taxon>
        <taxon>Bacillota</taxon>
        <taxon>Bacilli</taxon>
        <taxon>Bacillales</taxon>
        <taxon>Bacillaceae</taxon>
        <taxon>Marinococcus</taxon>
    </lineage>
</organism>
<dbReference type="OrthoDB" id="2967894at2"/>
<reference evidence="1 2" key="1">
    <citation type="submission" date="2016-10" db="EMBL/GenBank/DDBJ databases">
        <authorList>
            <person name="de Groot N.N."/>
        </authorList>
    </citation>
    <scope>NUCLEOTIDE SEQUENCE [LARGE SCALE GENOMIC DNA]</scope>
    <source>
        <strain evidence="1 2">DSM 23126</strain>
    </source>
</reference>
<accession>A0A1H2R3N0</accession>
<dbReference type="Proteomes" id="UP000199488">
    <property type="component" value="Unassembled WGS sequence"/>
</dbReference>
<sequence>MAQEPDFSQEGLKGYRVRPLHFAGESVEVYQEDEMAVLVQVTTSAMAAEATLKEENVPEWLWGIGMDYLKQGQPEERKRLVITVQDVTDGEVNKAYDNLLRDFEAPFS</sequence>
<dbReference type="AlphaFoldDB" id="A0A1H2R3N0"/>